<sequence length="252" mass="29376">MGIIINELPLCPLINNESSLENNYDDNDEVHSTFDDSDADKNYETFATLNKNSSKKSYCVLWHEALSGRKAEALVDSILRVISEERDVSEFIFWADNCTGQNKNWVLYTALITEVNRPTGPKEIRIKYLTKGDTHMSADGIHGNIEQKLGRKRNVYDFQELVEVIENCRKNVNVLKLNQFHSWKNKKRAVTKKVDDPLKGFTLNPLVEVKFNSGCRFMKYETDFDEEYKEIDFLQKKTYYTTPSRINKYTWS</sequence>
<dbReference type="Proteomes" id="UP001162156">
    <property type="component" value="Unassembled WGS sequence"/>
</dbReference>
<dbReference type="PANTHER" id="PTHR34415:SF1">
    <property type="entry name" value="INTEGRASE CATALYTIC DOMAIN-CONTAINING PROTEIN"/>
    <property type="match status" value="1"/>
</dbReference>
<dbReference type="PANTHER" id="PTHR34415">
    <property type="entry name" value="INTEGRASE CATALYTIC DOMAIN-CONTAINING PROTEIN"/>
    <property type="match status" value="1"/>
</dbReference>
<comment type="caution">
    <text evidence="2">The sequence shown here is derived from an EMBL/GenBank/DDBJ whole genome shotgun (WGS) entry which is preliminary data.</text>
</comment>
<dbReference type="Pfam" id="PF25273">
    <property type="entry name" value="DUF7869"/>
    <property type="match status" value="1"/>
</dbReference>
<organism evidence="2 3">
    <name type="scientific">Rhamnusium bicolor</name>
    <dbReference type="NCBI Taxonomy" id="1586634"/>
    <lineage>
        <taxon>Eukaryota</taxon>
        <taxon>Metazoa</taxon>
        <taxon>Ecdysozoa</taxon>
        <taxon>Arthropoda</taxon>
        <taxon>Hexapoda</taxon>
        <taxon>Insecta</taxon>
        <taxon>Pterygota</taxon>
        <taxon>Neoptera</taxon>
        <taxon>Endopterygota</taxon>
        <taxon>Coleoptera</taxon>
        <taxon>Polyphaga</taxon>
        <taxon>Cucujiformia</taxon>
        <taxon>Chrysomeloidea</taxon>
        <taxon>Cerambycidae</taxon>
        <taxon>Lepturinae</taxon>
        <taxon>Rhagiini</taxon>
        <taxon>Rhamnusium</taxon>
    </lineage>
</organism>
<gene>
    <name evidence="2" type="ORF">NQ314_009197</name>
</gene>
<proteinExistence type="predicted"/>
<feature type="domain" description="DUF7869" evidence="1">
    <location>
        <begin position="88"/>
        <end position="185"/>
    </location>
</feature>
<protein>
    <recommendedName>
        <fullName evidence="1">DUF7869 domain-containing protein</fullName>
    </recommendedName>
</protein>
<evidence type="ECO:0000313" key="3">
    <source>
        <dbReference type="Proteomes" id="UP001162156"/>
    </source>
</evidence>
<dbReference type="EMBL" id="JANEYF010002505">
    <property type="protein sequence ID" value="KAJ8945522.1"/>
    <property type="molecule type" value="Genomic_DNA"/>
</dbReference>
<reference evidence="2" key="1">
    <citation type="journal article" date="2023" name="Insect Mol. Biol.">
        <title>Genome sequencing provides insights into the evolution of gene families encoding plant cell wall-degrading enzymes in longhorned beetles.</title>
        <authorList>
            <person name="Shin N.R."/>
            <person name="Okamura Y."/>
            <person name="Kirsch R."/>
            <person name="Pauchet Y."/>
        </authorList>
    </citation>
    <scope>NUCLEOTIDE SEQUENCE</scope>
    <source>
        <strain evidence="2">RBIC_L_NR</strain>
    </source>
</reference>
<name>A0AAV8Y3Q1_9CUCU</name>
<accession>A0AAV8Y3Q1</accession>
<keyword evidence="3" id="KW-1185">Reference proteome</keyword>
<dbReference type="InterPro" id="IPR057191">
    <property type="entry name" value="DUF7869"/>
</dbReference>
<dbReference type="AlphaFoldDB" id="A0AAV8Y3Q1"/>
<evidence type="ECO:0000313" key="2">
    <source>
        <dbReference type="EMBL" id="KAJ8945522.1"/>
    </source>
</evidence>
<evidence type="ECO:0000259" key="1">
    <source>
        <dbReference type="Pfam" id="PF25273"/>
    </source>
</evidence>